<evidence type="ECO:0000259" key="3">
    <source>
        <dbReference type="Pfam" id="PF02579"/>
    </source>
</evidence>
<name>A0ABU7VNU0_9BACL</name>
<evidence type="ECO:0000256" key="2">
    <source>
        <dbReference type="ARBA" id="ARBA00023231"/>
    </source>
</evidence>
<comment type="similarity">
    <text evidence="1">Belongs to the NifX/NifY family.</text>
</comment>
<dbReference type="Proteomes" id="UP001306950">
    <property type="component" value="Unassembled WGS sequence"/>
</dbReference>
<dbReference type="EMBL" id="JAZHPZ010000002">
    <property type="protein sequence ID" value="MEF2965423.1"/>
    <property type="molecule type" value="Genomic_DNA"/>
</dbReference>
<dbReference type="Gene3D" id="3.30.420.130">
    <property type="entry name" value="Dinitrogenase iron-molybdenum cofactor biosynthesis domain"/>
    <property type="match status" value="1"/>
</dbReference>
<organism evidence="4 5">
    <name type="scientific">Paenibacillus haidiansis</name>
    <dbReference type="NCBI Taxonomy" id="1574488"/>
    <lineage>
        <taxon>Bacteria</taxon>
        <taxon>Bacillati</taxon>
        <taxon>Bacillota</taxon>
        <taxon>Bacilli</taxon>
        <taxon>Bacillales</taxon>
        <taxon>Paenibacillaceae</taxon>
        <taxon>Paenibacillus</taxon>
    </lineage>
</organism>
<evidence type="ECO:0000313" key="5">
    <source>
        <dbReference type="Proteomes" id="UP001306950"/>
    </source>
</evidence>
<dbReference type="PANTHER" id="PTHR33937:SF1">
    <property type="entry name" value="IRON-MOLIBDENUM COFACTOR PROCESSING PROTEIN"/>
    <property type="match status" value="1"/>
</dbReference>
<dbReference type="Pfam" id="PF02579">
    <property type="entry name" value="Nitro_FeMo-Co"/>
    <property type="match status" value="1"/>
</dbReference>
<dbReference type="NCBIfam" id="TIGR02663">
    <property type="entry name" value="nifX"/>
    <property type="match status" value="1"/>
</dbReference>
<dbReference type="InterPro" id="IPR003731">
    <property type="entry name" value="Di-Nase_FeMo-co_biosynth"/>
</dbReference>
<dbReference type="SUPFAM" id="SSF53146">
    <property type="entry name" value="Nitrogenase accessory factor-like"/>
    <property type="match status" value="1"/>
</dbReference>
<dbReference type="RefSeq" id="WP_331845654.1">
    <property type="nucleotide sequence ID" value="NZ_JAZHPZ010000002.1"/>
</dbReference>
<protein>
    <submittedName>
        <fullName evidence="4">Nitrogen fixation protein NifX</fullName>
    </submittedName>
</protein>
<keyword evidence="5" id="KW-1185">Reference proteome</keyword>
<dbReference type="InterPro" id="IPR034169">
    <property type="entry name" value="NifX-like"/>
</dbReference>
<dbReference type="InterPro" id="IPR051840">
    <property type="entry name" value="NifX/NifY_domain"/>
</dbReference>
<dbReference type="InterPro" id="IPR013480">
    <property type="entry name" value="NifX"/>
</dbReference>
<keyword evidence="2" id="KW-0535">Nitrogen fixation</keyword>
<sequence>MKVAFASDDGLTVNAHFGQSTQFVIYNVTKDGVAEFLEIRYIAPDRGGGDEHGKIEARIAAIEDCSLVFLMQIGASAAARVTRKKLMPVKVTMGSSIQGQLERLQEILRGKPPMWLAKILSEETIESS</sequence>
<dbReference type="CDD" id="cd00853">
    <property type="entry name" value="NifX"/>
    <property type="match status" value="1"/>
</dbReference>
<reference evidence="4 5" key="1">
    <citation type="submission" date="2024-02" db="EMBL/GenBank/DDBJ databases">
        <title>A nitrogen-fixing paenibacillus bacterium.</title>
        <authorList>
            <person name="Zhang W.L."/>
            <person name="Chen S.F."/>
        </authorList>
    </citation>
    <scope>NUCLEOTIDE SEQUENCE [LARGE SCALE GENOMIC DNA]</scope>
    <source>
        <strain evidence="4 5">M1</strain>
    </source>
</reference>
<comment type="caution">
    <text evidence="4">The sequence shown here is derived from an EMBL/GenBank/DDBJ whole genome shotgun (WGS) entry which is preliminary data.</text>
</comment>
<accession>A0ABU7VNU0</accession>
<proteinExistence type="inferred from homology"/>
<feature type="domain" description="Dinitrogenase iron-molybdenum cofactor biosynthesis" evidence="3">
    <location>
        <begin position="10"/>
        <end position="105"/>
    </location>
</feature>
<dbReference type="PANTHER" id="PTHR33937">
    <property type="entry name" value="IRON-MOLYBDENUM PROTEIN-RELATED-RELATED"/>
    <property type="match status" value="1"/>
</dbReference>
<evidence type="ECO:0000313" key="4">
    <source>
        <dbReference type="EMBL" id="MEF2965423.1"/>
    </source>
</evidence>
<gene>
    <name evidence="4" type="primary">nifX</name>
    <name evidence="4" type="ORF">V3851_06210</name>
</gene>
<evidence type="ECO:0000256" key="1">
    <source>
        <dbReference type="ARBA" id="ARBA00010285"/>
    </source>
</evidence>
<dbReference type="InterPro" id="IPR036105">
    <property type="entry name" value="DiNase_FeMo-co_biosyn_sf"/>
</dbReference>